<dbReference type="Proteomes" id="UP000199103">
    <property type="component" value="Chromosome I"/>
</dbReference>
<dbReference type="PROSITE" id="PS50893">
    <property type="entry name" value="ABC_TRANSPORTER_2"/>
    <property type="match status" value="1"/>
</dbReference>
<dbReference type="SUPFAM" id="SSF52540">
    <property type="entry name" value="P-loop containing nucleoside triphosphate hydrolases"/>
    <property type="match status" value="1"/>
</dbReference>
<keyword evidence="9" id="KW-1185">Reference proteome</keyword>
<evidence type="ECO:0000256" key="1">
    <source>
        <dbReference type="ARBA" id="ARBA00022448"/>
    </source>
</evidence>
<keyword evidence="2" id="KW-1003">Cell membrane</keyword>
<dbReference type="GO" id="GO:0015416">
    <property type="term" value="F:ABC-type phosphonate transporter activity"/>
    <property type="evidence" value="ECO:0007669"/>
    <property type="project" value="InterPro"/>
</dbReference>
<dbReference type="GO" id="GO:0016020">
    <property type="term" value="C:membrane"/>
    <property type="evidence" value="ECO:0007669"/>
    <property type="project" value="InterPro"/>
</dbReference>
<keyword evidence="6" id="KW-0472">Membrane</keyword>
<dbReference type="InterPro" id="IPR003593">
    <property type="entry name" value="AAA+_ATPase"/>
</dbReference>
<keyword evidence="5" id="KW-1278">Translocase</keyword>
<proteinExistence type="predicted"/>
<sequence length="281" mass="29710">MIAVPESGSAANGLAPALSMRGLSVRGLSKEFGGRIVLQDFDLDVAPGEVVALLGANGSGKSTALKCIVGIERPDSGRILLEGADLTALTDRALIDARMRTAMVFQQIHLVRRRTALQNVCSGGLGRLSLGRSFIWAAFPRTLREEAMACLDRVGLADRAHNRVAALSGGQQQRVALARALCQRAAVLLADEPVSALDPAAAEQVMALMVDLARTEGLAVAAVLHQPELARRHADRLVGLRDGRIDFAGRSADIGAEQVDGLYLAPAARSVAHHDQKRIPA</sequence>
<dbReference type="InterPro" id="IPR012693">
    <property type="entry name" value="ABC_transpr_PhnC"/>
</dbReference>
<dbReference type="GO" id="GO:0005524">
    <property type="term" value="F:ATP binding"/>
    <property type="evidence" value="ECO:0007669"/>
    <property type="project" value="UniProtKB-KW"/>
</dbReference>
<organism evidence="8 9">
    <name type="scientific">Microlunatus soli</name>
    <dbReference type="NCBI Taxonomy" id="630515"/>
    <lineage>
        <taxon>Bacteria</taxon>
        <taxon>Bacillati</taxon>
        <taxon>Actinomycetota</taxon>
        <taxon>Actinomycetes</taxon>
        <taxon>Propionibacteriales</taxon>
        <taxon>Propionibacteriaceae</taxon>
        <taxon>Microlunatus</taxon>
    </lineage>
</organism>
<gene>
    <name evidence="8" type="ORF">SAMN04489812_5182</name>
</gene>
<dbReference type="AlphaFoldDB" id="A0A1H1ZF28"/>
<feature type="domain" description="ABC transporter" evidence="7">
    <location>
        <begin position="23"/>
        <end position="267"/>
    </location>
</feature>
<keyword evidence="1" id="KW-0813">Transport</keyword>
<evidence type="ECO:0000256" key="2">
    <source>
        <dbReference type="ARBA" id="ARBA00022475"/>
    </source>
</evidence>
<dbReference type="InterPro" id="IPR003439">
    <property type="entry name" value="ABC_transporter-like_ATP-bd"/>
</dbReference>
<protein>
    <submittedName>
        <fullName evidence="8">Phosphonate transport system ATP-binding protein</fullName>
    </submittedName>
</protein>
<dbReference type="PROSITE" id="PS00211">
    <property type="entry name" value="ABC_TRANSPORTER_1"/>
    <property type="match status" value="1"/>
</dbReference>
<dbReference type="CDD" id="cd03256">
    <property type="entry name" value="ABC_PhnC_transporter"/>
    <property type="match status" value="1"/>
</dbReference>
<dbReference type="GO" id="GO:0016887">
    <property type="term" value="F:ATP hydrolysis activity"/>
    <property type="evidence" value="ECO:0007669"/>
    <property type="project" value="InterPro"/>
</dbReference>
<dbReference type="PANTHER" id="PTHR43166">
    <property type="entry name" value="AMINO ACID IMPORT ATP-BINDING PROTEIN"/>
    <property type="match status" value="1"/>
</dbReference>
<dbReference type="InterPro" id="IPR050086">
    <property type="entry name" value="MetN_ABC_transporter-like"/>
</dbReference>
<dbReference type="RefSeq" id="WP_231920041.1">
    <property type="nucleotide sequence ID" value="NZ_LT629772.1"/>
</dbReference>
<evidence type="ECO:0000313" key="8">
    <source>
        <dbReference type="EMBL" id="SDT32318.1"/>
    </source>
</evidence>
<accession>A0A1H1ZF28</accession>
<reference evidence="8 9" key="1">
    <citation type="submission" date="2016-10" db="EMBL/GenBank/DDBJ databases">
        <authorList>
            <person name="de Groot N.N."/>
        </authorList>
    </citation>
    <scope>NUCLEOTIDE SEQUENCE [LARGE SCALE GENOMIC DNA]</scope>
    <source>
        <strain evidence="8 9">DSM 21800</strain>
    </source>
</reference>
<name>A0A1H1ZF28_9ACTN</name>
<dbReference type="Pfam" id="PF00005">
    <property type="entry name" value="ABC_tran"/>
    <property type="match status" value="1"/>
</dbReference>
<dbReference type="SMART" id="SM00382">
    <property type="entry name" value="AAA"/>
    <property type="match status" value="1"/>
</dbReference>
<keyword evidence="4 8" id="KW-0067">ATP-binding</keyword>
<evidence type="ECO:0000259" key="7">
    <source>
        <dbReference type="PROSITE" id="PS50893"/>
    </source>
</evidence>
<dbReference type="EMBL" id="LT629772">
    <property type="protein sequence ID" value="SDT32318.1"/>
    <property type="molecule type" value="Genomic_DNA"/>
</dbReference>
<dbReference type="InterPro" id="IPR027417">
    <property type="entry name" value="P-loop_NTPase"/>
</dbReference>
<keyword evidence="3" id="KW-0547">Nucleotide-binding</keyword>
<dbReference type="Gene3D" id="3.40.50.300">
    <property type="entry name" value="P-loop containing nucleotide triphosphate hydrolases"/>
    <property type="match status" value="1"/>
</dbReference>
<evidence type="ECO:0000256" key="3">
    <source>
        <dbReference type="ARBA" id="ARBA00022741"/>
    </source>
</evidence>
<dbReference type="STRING" id="630515.SAMN04489812_5182"/>
<evidence type="ECO:0000313" key="9">
    <source>
        <dbReference type="Proteomes" id="UP000199103"/>
    </source>
</evidence>
<dbReference type="InterPro" id="IPR017871">
    <property type="entry name" value="ABC_transporter-like_CS"/>
</dbReference>
<evidence type="ECO:0000256" key="4">
    <source>
        <dbReference type="ARBA" id="ARBA00022840"/>
    </source>
</evidence>
<evidence type="ECO:0000256" key="6">
    <source>
        <dbReference type="ARBA" id="ARBA00023136"/>
    </source>
</evidence>
<evidence type="ECO:0000256" key="5">
    <source>
        <dbReference type="ARBA" id="ARBA00022967"/>
    </source>
</evidence>